<name>A0ABT7I8U4_9GAMM</name>
<reference evidence="2 3" key="1">
    <citation type="submission" date="2023-06" db="EMBL/GenBank/DDBJ databases">
        <title>Marinobacter azerbaijanicus a moderately halophilic, isolated from Urmia Lake in Azerbaijan region of Iran.</title>
        <authorList>
            <person name="Sanchez-Porro C."/>
            <person name="Aghdam E.M."/>
            <person name="Saheb S.M."/>
            <person name="Tarhriz V."/>
            <person name="Kazemi E."/>
            <person name="Ammozegar M.A."/>
            <person name="Ventosa A."/>
            <person name="Hejazi M.S."/>
        </authorList>
    </citation>
    <scope>NUCLEOTIDE SEQUENCE [LARGE SCALE GENOMIC DNA]</scope>
    <source>
        <strain evidence="2 3">TBZ242</strain>
    </source>
</reference>
<dbReference type="EMBL" id="JASSVS010000002">
    <property type="protein sequence ID" value="MDL0430227.1"/>
    <property type="molecule type" value="Genomic_DNA"/>
</dbReference>
<feature type="region of interest" description="Disordered" evidence="1">
    <location>
        <begin position="157"/>
        <end position="186"/>
    </location>
</feature>
<accession>A0ABT7I8U4</accession>
<evidence type="ECO:0000313" key="2">
    <source>
        <dbReference type="EMBL" id="MDL0430227.1"/>
    </source>
</evidence>
<gene>
    <name evidence="2" type="ORF">QPM17_03770</name>
</gene>
<evidence type="ECO:0000256" key="1">
    <source>
        <dbReference type="SAM" id="MobiDB-lite"/>
    </source>
</evidence>
<dbReference type="Proteomes" id="UP001227964">
    <property type="component" value="Unassembled WGS sequence"/>
</dbReference>
<protein>
    <submittedName>
        <fullName evidence="2">Uncharacterized protein</fullName>
    </submittedName>
</protein>
<evidence type="ECO:0000313" key="3">
    <source>
        <dbReference type="Proteomes" id="UP001227964"/>
    </source>
</evidence>
<keyword evidence="3" id="KW-1185">Reference proteome</keyword>
<organism evidence="2 3">
    <name type="scientific">Marinobacter azerbaijanicus</name>
    <dbReference type="NCBI Taxonomy" id="3050455"/>
    <lineage>
        <taxon>Bacteria</taxon>
        <taxon>Pseudomonadati</taxon>
        <taxon>Pseudomonadota</taxon>
        <taxon>Gammaproteobacteria</taxon>
        <taxon>Pseudomonadales</taxon>
        <taxon>Marinobacteraceae</taxon>
        <taxon>Marinobacter</taxon>
    </lineage>
</organism>
<comment type="caution">
    <text evidence="2">The sequence shown here is derived from an EMBL/GenBank/DDBJ whole genome shotgun (WGS) entry which is preliminary data.</text>
</comment>
<sequence length="245" mass="27357">MSKEFSFFHRGTNAINADEFKRLNSPEVIGQELVLNVKGWIEKALSELSRHPGTMTAIDLEAPDWIDLSLPDHAVHELHRICLELPEHMPPGGCVETLAPDEKDAVEVLYRIKRLSNTLKGLDVPAASALVIINASLDLGTTAARVTVEKWEPDVADRHKSKTALLEHSKGTPEGSANHQKTEISKREHEKWILAAKEYWAKNSYQSPGDIAKKLKVELELSQTEDWIRKKISPAKPPKKVGSAR</sequence>
<dbReference type="RefSeq" id="WP_285388904.1">
    <property type="nucleotide sequence ID" value="NZ_JASSVS010000002.1"/>
</dbReference>
<proteinExistence type="predicted"/>